<dbReference type="PANTHER" id="PTHR31357:SF5">
    <property type="entry name" value="SERPENTINE RECEPTOR CLASS ALPHA-1-RELATED"/>
    <property type="match status" value="1"/>
</dbReference>
<dbReference type="PANTHER" id="PTHR31357">
    <property type="entry name" value="SERPENTINE RECEPTOR CLASS ALPHA-10"/>
    <property type="match status" value="1"/>
</dbReference>
<dbReference type="GO" id="GO:0016020">
    <property type="term" value="C:membrane"/>
    <property type="evidence" value="ECO:0007669"/>
    <property type="project" value="UniProtKB-SubCell"/>
</dbReference>
<dbReference type="OrthoDB" id="5819201at2759"/>
<feature type="domain" description="G-protein coupled receptors family 1 profile" evidence="7">
    <location>
        <begin position="37"/>
        <end position="311"/>
    </location>
</feature>
<evidence type="ECO:0000256" key="2">
    <source>
        <dbReference type="ARBA" id="ARBA00022692"/>
    </source>
</evidence>
<dbReference type="PROSITE" id="PS50262">
    <property type="entry name" value="G_PROTEIN_RECEP_F1_2"/>
    <property type="match status" value="1"/>
</dbReference>
<feature type="transmembrane region" description="Helical" evidence="6">
    <location>
        <begin position="206"/>
        <end position="228"/>
    </location>
</feature>
<evidence type="ECO:0000259" key="7">
    <source>
        <dbReference type="PROSITE" id="PS50262"/>
    </source>
</evidence>
<keyword evidence="9" id="KW-1185">Reference proteome</keyword>
<dbReference type="InterPro" id="IPR019408">
    <property type="entry name" value="7TM_GPCR_serpentine_rcpt_Srab"/>
</dbReference>
<feature type="transmembrane region" description="Helical" evidence="6">
    <location>
        <begin position="253"/>
        <end position="272"/>
    </location>
</feature>
<organism evidence="8 9">
    <name type="scientific">Ancylostoma ceylanicum</name>
    <dbReference type="NCBI Taxonomy" id="53326"/>
    <lineage>
        <taxon>Eukaryota</taxon>
        <taxon>Metazoa</taxon>
        <taxon>Ecdysozoa</taxon>
        <taxon>Nematoda</taxon>
        <taxon>Chromadorea</taxon>
        <taxon>Rhabditida</taxon>
        <taxon>Rhabditina</taxon>
        <taxon>Rhabditomorpha</taxon>
        <taxon>Strongyloidea</taxon>
        <taxon>Ancylostomatidae</taxon>
        <taxon>Ancylostomatinae</taxon>
        <taxon>Ancylostoma</taxon>
    </lineage>
</organism>
<dbReference type="InterPro" id="IPR051080">
    <property type="entry name" value="Nematode_rcpt-like_serp_alpha"/>
</dbReference>
<dbReference type="Gene3D" id="1.20.1070.10">
    <property type="entry name" value="Rhodopsin 7-helix transmembrane proteins"/>
    <property type="match status" value="1"/>
</dbReference>
<evidence type="ECO:0000256" key="6">
    <source>
        <dbReference type="SAM" id="Phobius"/>
    </source>
</evidence>
<dbReference type="Proteomes" id="UP000024635">
    <property type="component" value="Unassembled WGS sequence"/>
</dbReference>
<dbReference type="AlphaFoldDB" id="A0A016RSA2"/>
<gene>
    <name evidence="8" type="primary">Acey_s0395.g646</name>
    <name evidence="8" type="ORF">Y032_0395g646</name>
</gene>
<dbReference type="InterPro" id="IPR017452">
    <property type="entry name" value="GPCR_Rhodpsn_7TM"/>
</dbReference>
<comment type="caution">
    <text evidence="8">The sequence shown here is derived from an EMBL/GenBank/DDBJ whole genome shotgun (WGS) entry which is preliminary data.</text>
</comment>
<feature type="transmembrane region" description="Helical" evidence="6">
    <location>
        <begin position="58"/>
        <end position="82"/>
    </location>
</feature>
<keyword evidence="4 6" id="KW-0472">Membrane</keyword>
<protein>
    <recommendedName>
        <fullName evidence="7">G-protein coupled receptors family 1 profile domain-containing protein</fullName>
    </recommendedName>
</protein>
<sequence>MNGTERVCPEAIAFIAFVPQYVSMSTHILICFAAFVTNCIFVRLCLKELHFHFNCRILILTLVSLNVLHSIIYALMLTIHFIKLMIVHENPCDVMMDGSFCFSLRLATSACYIGHTTVLFGLLLERFLATRFVATYELSSSKAGYFISCCSVSKECCSVLNLLKYTLFKQLFSAVLLSYYKMRLFRMDQRSVYCSSVTTETYTDVFITHCLLLVLLIVTIVIFGFIFFQNRRVRSRITRNVSEKYQAIENLRALRILAPLLIFHFICYPFYFAISITTQSLKHITGDLYFRVVYSAVYCPSYYCVLSPLILLYIIKRRKATRKKTTLTPGNPKPQREDDVYFQNYRSMW</sequence>
<feature type="transmembrane region" description="Helical" evidence="6">
    <location>
        <begin position="162"/>
        <end position="180"/>
    </location>
</feature>
<comment type="subcellular location">
    <subcellularLocation>
        <location evidence="1">Membrane</location>
        <topology evidence="1">Multi-pass membrane protein</topology>
    </subcellularLocation>
</comment>
<comment type="similarity">
    <text evidence="5">Belongs to the nematode receptor-like protein sra family.</text>
</comment>
<evidence type="ECO:0000256" key="1">
    <source>
        <dbReference type="ARBA" id="ARBA00004141"/>
    </source>
</evidence>
<keyword evidence="2 6" id="KW-0812">Transmembrane</keyword>
<evidence type="ECO:0000313" key="9">
    <source>
        <dbReference type="Proteomes" id="UP000024635"/>
    </source>
</evidence>
<dbReference type="EMBL" id="JARK01001731">
    <property type="protein sequence ID" value="EYB80982.1"/>
    <property type="molecule type" value="Genomic_DNA"/>
</dbReference>
<proteinExistence type="inferred from homology"/>
<reference evidence="9" key="1">
    <citation type="journal article" date="2015" name="Nat. Genet.">
        <title>The genome and transcriptome of the zoonotic hookworm Ancylostoma ceylanicum identify infection-specific gene families.</title>
        <authorList>
            <person name="Schwarz E.M."/>
            <person name="Hu Y."/>
            <person name="Antoshechkin I."/>
            <person name="Miller M.M."/>
            <person name="Sternberg P.W."/>
            <person name="Aroian R.V."/>
        </authorList>
    </citation>
    <scope>NUCLEOTIDE SEQUENCE</scope>
    <source>
        <strain evidence="9">HY135</strain>
    </source>
</reference>
<evidence type="ECO:0000256" key="5">
    <source>
        <dbReference type="ARBA" id="ARBA00037994"/>
    </source>
</evidence>
<keyword evidence="3 6" id="KW-1133">Transmembrane helix</keyword>
<feature type="transmembrane region" description="Helical" evidence="6">
    <location>
        <begin position="102"/>
        <end position="124"/>
    </location>
</feature>
<dbReference type="GO" id="GO:0004984">
    <property type="term" value="F:olfactory receptor activity"/>
    <property type="evidence" value="ECO:0007669"/>
    <property type="project" value="TreeGrafter"/>
</dbReference>
<dbReference type="Pfam" id="PF10292">
    <property type="entry name" value="7TM_GPCR_Srab"/>
    <property type="match status" value="1"/>
</dbReference>
<accession>A0A016RSA2</accession>
<name>A0A016RSA2_9BILA</name>
<feature type="transmembrane region" description="Helical" evidence="6">
    <location>
        <begin position="27"/>
        <end position="46"/>
    </location>
</feature>
<feature type="transmembrane region" description="Helical" evidence="6">
    <location>
        <begin position="292"/>
        <end position="315"/>
    </location>
</feature>
<evidence type="ECO:0000313" key="8">
    <source>
        <dbReference type="EMBL" id="EYB80982.1"/>
    </source>
</evidence>
<evidence type="ECO:0000256" key="4">
    <source>
        <dbReference type="ARBA" id="ARBA00023136"/>
    </source>
</evidence>
<evidence type="ECO:0000256" key="3">
    <source>
        <dbReference type="ARBA" id="ARBA00022989"/>
    </source>
</evidence>